<accession>A0A4U7B4B3</accession>
<reference evidence="2 3" key="1">
    <citation type="submission" date="2018-02" db="EMBL/GenBank/DDBJ databases">
        <title>Draft genome sequences of Elsinoe sp., causing black scab on jojoba.</title>
        <authorList>
            <person name="Stodart B."/>
            <person name="Jeffress S."/>
            <person name="Ash G."/>
            <person name="Arun Chinnappa K."/>
        </authorList>
    </citation>
    <scope>NUCLEOTIDE SEQUENCE [LARGE SCALE GENOMIC DNA]</scope>
    <source>
        <strain evidence="2 3">Hillstone_2</strain>
    </source>
</reference>
<feature type="compositionally biased region" description="Acidic residues" evidence="1">
    <location>
        <begin position="163"/>
        <end position="178"/>
    </location>
</feature>
<name>A0A4U7B4B3_9PEZI</name>
<protein>
    <submittedName>
        <fullName evidence="2">Uncharacterized protein</fullName>
    </submittedName>
</protein>
<organism evidence="2 3">
    <name type="scientific">Elsinoe australis</name>
    <dbReference type="NCBI Taxonomy" id="40998"/>
    <lineage>
        <taxon>Eukaryota</taxon>
        <taxon>Fungi</taxon>
        <taxon>Dikarya</taxon>
        <taxon>Ascomycota</taxon>
        <taxon>Pezizomycotina</taxon>
        <taxon>Dothideomycetes</taxon>
        <taxon>Dothideomycetidae</taxon>
        <taxon>Myriangiales</taxon>
        <taxon>Elsinoaceae</taxon>
        <taxon>Elsinoe</taxon>
    </lineage>
</organism>
<evidence type="ECO:0000256" key="1">
    <source>
        <dbReference type="SAM" id="MobiDB-lite"/>
    </source>
</evidence>
<dbReference type="Proteomes" id="UP000308133">
    <property type="component" value="Unassembled WGS sequence"/>
</dbReference>
<feature type="region of interest" description="Disordered" evidence="1">
    <location>
        <begin position="94"/>
        <end position="225"/>
    </location>
</feature>
<feature type="compositionally biased region" description="Basic and acidic residues" evidence="1">
    <location>
        <begin position="151"/>
        <end position="162"/>
    </location>
</feature>
<evidence type="ECO:0000313" key="3">
    <source>
        <dbReference type="Proteomes" id="UP000308133"/>
    </source>
</evidence>
<evidence type="ECO:0000313" key="2">
    <source>
        <dbReference type="EMBL" id="TKX25739.1"/>
    </source>
</evidence>
<proteinExistence type="predicted"/>
<comment type="caution">
    <text evidence="2">The sequence shown here is derived from an EMBL/GenBank/DDBJ whole genome shotgun (WGS) entry which is preliminary data.</text>
</comment>
<dbReference type="AlphaFoldDB" id="A0A4U7B4B3"/>
<dbReference type="EMBL" id="PTQR01000025">
    <property type="protein sequence ID" value="TKX25739.1"/>
    <property type="molecule type" value="Genomic_DNA"/>
</dbReference>
<gene>
    <name evidence="2" type="ORF">C1H76_2018</name>
</gene>
<feature type="compositionally biased region" description="Acidic residues" evidence="1">
    <location>
        <begin position="203"/>
        <end position="225"/>
    </location>
</feature>
<sequence length="225" mass="23279">MGKGSYHRIKRETIRVATHPQKPKPVTYHAVVSPASNGCLTIAYFTKAELKAMQKKSMVYEATADHIPDYMAKYGGKYECGDAYGEYGQEGLVDADAGPGGQGGRRGATSRKRGSGATGKEVKGEMECQAVGGAEQGDGEDGDDGKKRKTGDKGEGKEKGDGVGDEGEDGETSEDEGAEGGGNGSQDSDEYAITIGSESGSGADDDDGNAGDMVEDDAETGAEEL</sequence>